<feature type="compositionally biased region" description="Basic and acidic residues" evidence="4">
    <location>
        <begin position="99"/>
        <end position="108"/>
    </location>
</feature>
<protein>
    <submittedName>
        <fullName evidence="6">GntR family transcriptional regulator</fullName>
    </submittedName>
</protein>
<dbReference type="Gene3D" id="3.40.1410.10">
    <property type="entry name" value="Chorismate lyase-like"/>
    <property type="match status" value="1"/>
</dbReference>
<dbReference type="Pfam" id="PF00392">
    <property type="entry name" value="GntR"/>
    <property type="match status" value="1"/>
</dbReference>
<evidence type="ECO:0000256" key="1">
    <source>
        <dbReference type="ARBA" id="ARBA00023015"/>
    </source>
</evidence>
<reference evidence="6 7" key="1">
    <citation type="journal article" date="2019" name="Int. J. Syst. Evol. Microbiol.">
        <title>The Global Catalogue of Microorganisms (GCM) 10K type strain sequencing project: providing services to taxonomists for standard genome sequencing and annotation.</title>
        <authorList>
            <consortium name="The Broad Institute Genomics Platform"/>
            <consortium name="The Broad Institute Genome Sequencing Center for Infectious Disease"/>
            <person name="Wu L."/>
            <person name="Ma J."/>
        </authorList>
    </citation>
    <scope>NUCLEOTIDE SEQUENCE [LARGE SCALE GENOMIC DNA]</scope>
    <source>
        <strain evidence="6 7">JCM 15481</strain>
    </source>
</reference>
<accession>A0ABN2X997</accession>
<dbReference type="InterPro" id="IPR036390">
    <property type="entry name" value="WH_DNA-bd_sf"/>
</dbReference>
<dbReference type="InterPro" id="IPR050679">
    <property type="entry name" value="Bact_HTH_transcr_reg"/>
</dbReference>
<dbReference type="SUPFAM" id="SSF64288">
    <property type="entry name" value="Chorismate lyase-like"/>
    <property type="match status" value="1"/>
</dbReference>
<dbReference type="PRINTS" id="PR00035">
    <property type="entry name" value="HTHGNTR"/>
</dbReference>
<evidence type="ECO:0000313" key="7">
    <source>
        <dbReference type="Proteomes" id="UP001500443"/>
    </source>
</evidence>
<keyword evidence="7" id="KW-1185">Reference proteome</keyword>
<dbReference type="PROSITE" id="PS50949">
    <property type="entry name" value="HTH_GNTR"/>
    <property type="match status" value="1"/>
</dbReference>
<dbReference type="Proteomes" id="UP001500443">
    <property type="component" value="Unassembled WGS sequence"/>
</dbReference>
<dbReference type="EMBL" id="BAAAPF010000001">
    <property type="protein sequence ID" value="GAA2106345.1"/>
    <property type="molecule type" value="Genomic_DNA"/>
</dbReference>
<evidence type="ECO:0000256" key="2">
    <source>
        <dbReference type="ARBA" id="ARBA00023125"/>
    </source>
</evidence>
<keyword evidence="1" id="KW-0805">Transcription regulation</keyword>
<dbReference type="Pfam" id="PF07702">
    <property type="entry name" value="UTRA"/>
    <property type="match status" value="1"/>
</dbReference>
<comment type="caution">
    <text evidence="6">The sequence shown here is derived from an EMBL/GenBank/DDBJ whole genome shotgun (WGS) entry which is preliminary data.</text>
</comment>
<dbReference type="PANTHER" id="PTHR44846">
    <property type="entry name" value="MANNOSYL-D-GLYCERATE TRANSPORT/METABOLISM SYSTEM REPRESSOR MNGR-RELATED"/>
    <property type="match status" value="1"/>
</dbReference>
<organism evidence="6 7">
    <name type="scientific">Streptomyces synnematoformans</name>
    <dbReference type="NCBI Taxonomy" id="415721"/>
    <lineage>
        <taxon>Bacteria</taxon>
        <taxon>Bacillati</taxon>
        <taxon>Actinomycetota</taxon>
        <taxon>Actinomycetes</taxon>
        <taxon>Kitasatosporales</taxon>
        <taxon>Streptomycetaceae</taxon>
        <taxon>Streptomyces</taxon>
    </lineage>
</organism>
<evidence type="ECO:0000259" key="5">
    <source>
        <dbReference type="PROSITE" id="PS50949"/>
    </source>
</evidence>
<gene>
    <name evidence="6" type="ORF">GCM10009802_00500</name>
</gene>
<proteinExistence type="predicted"/>
<dbReference type="CDD" id="cd07377">
    <property type="entry name" value="WHTH_GntR"/>
    <property type="match status" value="1"/>
</dbReference>
<name>A0ABN2X997_9ACTN</name>
<keyword evidence="2" id="KW-0238">DNA-binding</keyword>
<dbReference type="SMART" id="SM00345">
    <property type="entry name" value="HTH_GNTR"/>
    <property type="match status" value="1"/>
</dbReference>
<dbReference type="SUPFAM" id="SSF46785">
    <property type="entry name" value="Winged helix' DNA-binding domain"/>
    <property type="match status" value="1"/>
</dbReference>
<dbReference type="PANTHER" id="PTHR44846:SF17">
    <property type="entry name" value="GNTR-FAMILY TRANSCRIPTIONAL REGULATOR"/>
    <property type="match status" value="1"/>
</dbReference>
<dbReference type="RefSeq" id="WP_344286568.1">
    <property type="nucleotide sequence ID" value="NZ_BAAAPF010000001.1"/>
</dbReference>
<feature type="domain" description="HTH gntR-type" evidence="5">
    <location>
        <begin position="3"/>
        <end position="72"/>
    </location>
</feature>
<dbReference type="InterPro" id="IPR036388">
    <property type="entry name" value="WH-like_DNA-bd_sf"/>
</dbReference>
<dbReference type="InterPro" id="IPR000524">
    <property type="entry name" value="Tscrpt_reg_HTH_GntR"/>
</dbReference>
<evidence type="ECO:0000313" key="6">
    <source>
        <dbReference type="EMBL" id="GAA2106345.1"/>
    </source>
</evidence>
<evidence type="ECO:0000256" key="4">
    <source>
        <dbReference type="SAM" id="MobiDB-lite"/>
    </source>
</evidence>
<evidence type="ECO:0000256" key="3">
    <source>
        <dbReference type="ARBA" id="ARBA00023163"/>
    </source>
</evidence>
<feature type="region of interest" description="Disordered" evidence="4">
    <location>
        <begin position="77"/>
        <end position="108"/>
    </location>
</feature>
<sequence>MAILKYEQIADWIRVRITEGELRPGALVPSQRELCERWGVSRATAIKAMDVLRLDGLIDRERQGQGFRVVDTPLARPAGHRAAGSSRLAGGHPFRRVGRPGEEEPPPHVARELRLEPGERALRRDRLVVLEDDTPLTYVSAWFPPDVAAACPRLAQSGPLAEGTTHYVTRQTGRPPARGVDLASVRLATAAEAEHLERSLPLAVAVDLHTAYDGAGQPLVCEERVTPGELWERSDEYPMGGDR</sequence>
<keyword evidence="3" id="KW-0804">Transcription</keyword>
<dbReference type="InterPro" id="IPR011663">
    <property type="entry name" value="UTRA"/>
</dbReference>
<dbReference type="InterPro" id="IPR028978">
    <property type="entry name" value="Chorismate_lyase_/UTRA_dom_sf"/>
</dbReference>
<dbReference type="Gene3D" id="1.10.10.10">
    <property type="entry name" value="Winged helix-like DNA-binding domain superfamily/Winged helix DNA-binding domain"/>
    <property type="match status" value="1"/>
</dbReference>